<proteinExistence type="predicted"/>
<gene>
    <name evidence="2" type="ORF">F7Q91_02965</name>
</gene>
<dbReference type="InterPro" id="IPR027417">
    <property type="entry name" value="P-loop_NTPase"/>
</dbReference>
<dbReference type="GeneID" id="77344805"/>
<protein>
    <submittedName>
        <fullName evidence="2">ParA family protein</fullName>
    </submittedName>
</protein>
<dbReference type="PANTHER" id="PTHR13696">
    <property type="entry name" value="P-LOOP CONTAINING NUCLEOSIDE TRIPHOSPHATE HYDROLASE"/>
    <property type="match status" value="1"/>
</dbReference>
<dbReference type="PANTHER" id="PTHR13696:SF98">
    <property type="entry name" value="PLASMID PARTITION PROTEIN A"/>
    <property type="match status" value="1"/>
</dbReference>
<evidence type="ECO:0000313" key="2">
    <source>
        <dbReference type="EMBL" id="KAB0482382.1"/>
    </source>
</evidence>
<evidence type="ECO:0000259" key="1">
    <source>
        <dbReference type="Pfam" id="PF13614"/>
    </source>
</evidence>
<name>A0A7V7NX05_9VIBR</name>
<comment type="caution">
    <text evidence="2">The sequence shown here is derived from an EMBL/GenBank/DDBJ whole genome shotgun (WGS) entry which is preliminary data.</text>
</comment>
<dbReference type="Gene3D" id="3.40.50.300">
    <property type="entry name" value="P-loop containing nucleotide triphosphate hydrolases"/>
    <property type="match status" value="1"/>
</dbReference>
<sequence>MDKRTEALIDNLSSEALKLEISDEERRNEIINESMVEVDEDLKLSKVLINHCIPQTQMAELCGWNSVNTFKKHEDEWREQGVISDALKVAGKWAYSPFHIHKILEHIGRSKWSDHDRGTHIINVQNQKGGTGKSTLVINTCQALALDHNERLQILIVDLDPQGSLRTYASPRTYEQPGLDIPTAVDVMLGGEESEGPDSLYENFRKYGFTHEEIIQEAILDTELPNLQIMTAFPEDERFSANAWKEDTESKVKLLKERIIDKIRDDYDIIFIDSGPQVNPLTWSALYASNGLLTPVTPQSLDWFSTKQYLGKIPHLVKQLPEGAEGLKWLKIAITNYDSRNNRDEVVANRIKDEYGSRVFNDYVEKFHAFEVATRNFRTVMDIKESEKLVPKGQATNAQSTVKKFSQTLLRHLKDQDVK</sequence>
<feature type="domain" description="AAA" evidence="1">
    <location>
        <begin position="120"/>
        <end position="309"/>
    </location>
</feature>
<reference evidence="2 3" key="1">
    <citation type="submission" date="2019-09" db="EMBL/GenBank/DDBJ databases">
        <title>Draft genome sequences of 48 bacterial type strains from the CCUG.</title>
        <authorList>
            <person name="Tunovic T."/>
            <person name="Pineiro-Iglesias B."/>
            <person name="Unosson C."/>
            <person name="Inganas E."/>
            <person name="Ohlen M."/>
            <person name="Cardew S."/>
            <person name="Jensie-Markopoulos S."/>
            <person name="Salva-Serra F."/>
            <person name="Jaen-Luchoro D."/>
            <person name="Karlsson R."/>
            <person name="Svensson-Stadler L."/>
            <person name="Chun J."/>
            <person name="Moore E."/>
        </authorList>
    </citation>
    <scope>NUCLEOTIDE SEQUENCE [LARGE SCALE GENOMIC DNA]</scope>
    <source>
        <strain evidence="2 3">CCUG 48643</strain>
    </source>
</reference>
<dbReference type="EMBL" id="VZPX01000004">
    <property type="protein sequence ID" value="KAB0482382.1"/>
    <property type="molecule type" value="Genomic_DNA"/>
</dbReference>
<dbReference type="Proteomes" id="UP000423756">
    <property type="component" value="Unassembled WGS sequence"/>
</dbReference>
<accession>A0A7V7NX05</accession>
<evidence type="ECO:0000313" key="3">
    <source>
        <dbReference type="Proteomes" id="UP000423756"/>
    </source>
</evidence>
<dbReference type="AlphaFoldDB" id="A0A7V7NX05"/>
<dbReference type="SUPFAM" id="SSF52540">
    <property type="entry name" value="P-loop containing nucleoside triphosphate hydrolases"/>
    <property type="match status" value="1"/>
</dbReference>
<dbReference type="Pfam" id="PF13614">
    <property type="entry name" value="AAA_31"/>
    <property type="match status" value="1"/>
</dbReference>
<dbReference type="RefSeq" id="WP_137406641.1">
    <property type="nucleotide sequence ID" value="NZ_AP025467.1"/>
</dbReference>
<organism evidence="2 3">
    <name type="scientific">Vibrio chagasii</name>
    <dbReference type="NCBI Taxonomy" id="170679"/>
    <lineage>
        <taxon>Bacteria</taxon>
        <taxon>Pseudomonadati</taxon>
        <taxon>Pseudomonadota</taxon>
        <taxon>Gammaproteobacteria</taxon>
        <taxon>Vibrionales</taxon>
        <taxon>Vibrionaceae</taxon>
        <taxon>Vibrio</taxon>
    </lineage>
</organism>
<dbReference type="CDD" id="cd02042">
    <property type="entry name" value="ParAB_family"/>
    <property type="match status" value="1"/>
</dbReference>
<dbReference type="InterPro" id="IPR050678">
    <property type="entry name" value="DNA_Partitioning_ATPase"/>
</dbReference>
<dbReference type="InterPro" id="IPR025669">
    <property type="entry name" value="AAA_dom"/>
</dbReference>